<name>A0AAN8FT08_TRICO</name>
<organism evidence="1 2">
    <name type="scientific">Trichostrongylus colubriformis</name>
    <name type="common">Black scour worm</name>
    <dbReference type="NCBI Taxonomy" id="6319"/>
    <lineage>
        <taxon>Eukaryota</taxon>
        <taxon>Metazoa</taxon>
        <taxon>Ecdysozoa</taxon>
        <taxon>Nematoda</taxon>
        <taxon>Chromadorea</taxon>
        <taxon>Rhabditida</taxon>
        <taxon>Rhabditina</taxon>
        <taxon>Rhabditomorpha</taxon>
        <taxon>Strongyloidea</taxon>
        <taxon>Trichostrongylidae</taxon>
        <taxon>Trichostrongylus</taxon>
    </lineage>
</organism>
<dbReference type="Proteomes" id="UP001331761">
    <property type="component" value="Unassembled WGS sequence"/>
</dbReference>
<reference evidence="1 2" key="1">
    <citation type="submission" date="2019-10" db="EMBL/GenBank/DDBJ databases">
        <title>Assembly and Annotation for the nematode Trichostrongylus colubriformis.</title>
        <authorList>
            <person name="Martin J."/>
        </authorList>
    </citation>
    <scope>NUCLEOTIDE SEQUENCE [LARGE SCALE GENOMIC DNA]</scope>
    <source>
        <strain evidence="1">G859</strain>
        <tissue evidence="1">Whole worm</tissue>
    </source>
</reference>
<comment type="caution">
    <text evidence="1">The sequence shown here is derived from an EMBL/GenBank/DDBJ whole genome shotgun (WGS) entry which is preliminary data.</text>
</comment>
<dbReference type="EMBL" id="WIXE01001816">
    <property type="protein sequence ID" value="KAK5985376.1"/>
    <property type="molecule type" value="Genomic_DNA"/>
</dbReference>
<accession>A0AAN8FT08</accession>
<proteinExistence type="predicted"/>
<evidence type="ECO:0000313" key="1">
    <source>
        <dbReference type="EMBL" id="KAK5985376.1"/>
    </source>
</evidence>
<sequence length="67" mass="7753">MTAKNPYNPQKNKLMYYSHDLPYSEGVYQSTTLCHSSSFAHQSSGLMKVLKRYVGEKIQHGEKSLWK</sequence>
<evidence type="ECO:0000313" key="2">
    <source>
        <dbReference type="Proteomes" id="UP001331761"/>
    </source>
</evidence>
<protein>
    <submittedName>
        <fullName evidence="1">Uncharacterized protein</fullName>
    </submittedName>
</protein>
<dbReference type="AlphaFoldDB" id="A0AAN8FT08"/>
<gene>
    <name evidence="1" type="ORF">GCK32_002618</name>
</gene>
<keyword evidence="2" id="KW-1185">Reference proteome</keyword>